<dbReference type="InterPro" id="IPR006162">
    <property type="entry name" value="Ppantetheine_attach_site"/>
</dbReference>
<sequence>MNAATETYPYVEQTIRELLAEAVLTEPGELDHLPAETSLFAPEIGLESLSGMRLLAAVHRRFGVDVAAEDLNLDALESIAALTGFVATRVAEPPSDGP</sequence>
<gene>
    <name evidence="4" type="ORF">GCM10022402_01030</name>
</gene>
<dbReference type="SUPFAM" id="SSF47336">
    <property type="entry name" value="ACP-like"/>
    <property type="match status" value="1"/>
</dbReference>
<evidence type="ECO:0000313" key="5">
    <source>
        <dbReference type="Proteomes" id="UP001500908"/>
    </source>
</evidence>
<dbReference type="InterPro" id="IPR009081">
    <property type="entry name" value="PP-bd_ACP"/>
</dbReference>
<proteinExistence type="predicted"/>
<dbReference type="InterPro" id="IPR036736">
    <property type="entry name" value="ACP-like_sf"/>
</dbReference>
<evidence type="ECO:0000313" key="4">
    <source>
        <dbReference type="EMBL" id="GAA3724209.1"/>
    </source>
</evidence>
<keyword evidence="2" id="KW-0597">Phosphoprotein</keyword>
<protein>
    <recommendedName>
        <fullName evidence="3">Carrier domain-containing protein</fullName>
    </recommendedName>
</protein>
<dbReference type="RefSeq" id="WP_344966230.1">
    <property type="nucleotide sequence ID" value="NZ_BAABDD010000001.1"/>
</dbReference>
<accession>A0ABP7EW29</accession>
<dbReference type="PROSITE" id="PS50075">
    <property type="entry name" value="CARRIER"/>
    <property type="match status" value="1"/>
</dbReference>
<evidence type="ECO:0000256" key="1">
    <source>
        <dbReference type="ARBA" id="ARBA00022450"/>
    </source>
</evidence>
<dbReference type="Pfam" id="PF00550">
    <property type="entry name" value="PP-binding"/>
    <property type="match status" value="1"/>
</dbReference>
<comment type="caution">
    <text evidence="4">The sequence shown here is derived from an EMBL/GenBank/DDBJ whole genome shotgun (WGS) entry which is preliminary data.</text>
</comment>
<organism evidence="4 5">
    <name type="scientific">Salinactinospora qingdaonensis</name>
    <dbReference type="NCBI Taxonomy" id="702744"/>
    <lineage>
        <taxon>Bacteria</taxon>
        <taxon>Bacillati</taxon>
        <taxon>Actinomycetota</taxon>
        <taxon>Actinomycetes</taxon>
        <taxon>Streptosporangiales</taxon>
        <taxon>Nocardiopsidaceae</taxon>
        <taxon>Salinactinospora</taxon>
    </lineage>
</organism>
<reference evidence="5" key="1">
    <citation type="journal article" date="2019" name="Int. J. Syst. Evol. Microbiol.">
        <title>The Global Catalogue of Microorganisms (GCM) 10K type strain sequencing project: providing services to taxonomists for standard genome sequencing and annotation.</title>
        <authorList>
            <consortium name="The Broad Institute Genomics Platform"/>
            <consortium name="The Broad Institute Genome Sequencing Center for Infectious Disease"/>
            <person name="Wu L."/>
            <person name="Ma J."/>
        </authorList>
    </citation>
    <scope>NUCLEOTIDE SEQUENCE [LARGE SCALE GENOMIC DNA]</scope>
    <source>
        <strain evidence="5">JCM 17137</strain>
    </source>
</reference>
<dbReference type="EMBL" id="BAABDD010000001">
    <property type="protein sequence ID" value="GAA3724209.1"/>
    <property type="molecule type" value="Genomic_DNA"/>
</dbReference>
<keyword evidence="5" id="KW-1185">Reference proteome</keyword>
<dbReference type="Proteomes" id="UP001500908">
    <property type="component" value="Unassembled WGS sequence"/>
</dbReference>
<feature type="domain" description="Carrier" evidence="3">
    <location>
        <begin position="9"/>
        <end position="90"/>
    </location>
</feature>
<dbReference type="PROSITE" id="PS00012">
    <property type="entry name" value="PHOSPHOPANTETHEINE"/>
    <property type="match status" value="1"/>
</dbReference>
<evidence type="ECO:0000259" key="3">
    <source>
        <dbReference type="PROSITE" id="PS50075"/>
    </source>
</evidence>
<name>A0ABP7EW29_9ACTN</name>
<keyword evidence="1" id="KW-0596">Phosphopantetheine</keyword>
<evidence type="ECO:0000256" key="2">
    <source>
        <dbReference type="ARBA" id="ARBA00022553"/>
    </source>
</evidence>
<dbReference type="Gene3D" id="1.10.1200.10">
    <property type="entry name" value="ACP-like"/>
    <property type="match status" value="1"/>
</dbReference>